<protein>
    <submittedName>
        <fullName evidence="1">Rpl11a protein</fullName>
    </submittedName>
</protein>
<gene>
    <name evidence="1" type="primary">rpl11a</name>
    <name evidence="1" type="ORF">SNAT2548_LOCUS24455</name>
</gene>
<dbReference type="EMBL" id="CAJNDS010002358">
    <property type="protein sequence ID" value="CAE7448044.1"/>
    <property type="molecule type" value="Genomic_DNA"/>
</dbReference>
<evidence type="ECO:0000313" key="1">
    <source>
        <dbReference type="EMBL" id="CAE7448044.1"/>
    </source>
</evidence>
<dbReference type="Proteomes" id="UP000604046">
    <property type="component" value="Unassembled WGS sequence"/>
</dbReference>
<organism evidence="1 2">
    <name type="scientific">Symbiodinium natans</name>
    <dbReference type="NCBI Taxonomy" id="878477"/>
    <lineage>
        <taxon>Eukaryota</taxon>
        <taxon>Sar</taxon>
        <taxon>Alveolata</taxon>
        <taxon>Dinophyceae</taxon>
        <taxon>Suessiales</taxon>
        <taxon>Symbiodiniaceae</taxon>
        <taxon>Symbiodinium</taxon>
    </lineage>
</organism>
<reference evidence="1" key="1">
    <citation type="submission" date="2021-02" db="EMBL/GenBank/DDBJ databases">
        <authorList>
            <person name="Dougan E. K."/>
            <person name="Rhodes N."/>
            <person name="Thang M."/>
            <person name="Chan C."/>
        </authorList>
    </citation>
    <scope>NUCLEOTIDE SEQUENCE</scope>
</reference>
<comment type="caution">
    <text evidence="1">The sequence shown here is derived from an EMBL/GenBank/DDBJ whole genome shotgun (WGS) entry which is preliminary data.</text>
</comment>
<name>A0A812RM00_9DINO</name>
<dbReference type="AlphaFoldDB" id="A0A812RM00"/>
<proteinExistence type="predicted"/>
<dbReference type="OrthoDB" id="10261999at2759"/>
<keyword evidence="2" id="KW-1185">Reference proteome</keyword>
<sequence>MGCCCMGLSRSVVLDPEQPLDHKVYAESFTRHDRAKVWESVLKQGGQEIMRFNEVEDIRFHNPMATEFSRVGVLVLTELFLWWHAPPAVQSPSASVQKMSKRARLLAGSSIVVGYGMIEEVGIVCFDAGGCAVRIVAREAFGEQFEMVLRVLQPAETLPAFTTTIPEESGPEGNEAWHQMLASFLDKALKAYNWAHYFLHCALRQRDLFAHKGVAQPELSFLPNEEAQQDVPSWC</sequence>
<accession>A0A812RM00</accession>
<evidence type="ECO:0000313" key="2">
    <source>
        <dbReference type="Proteomes" id="UP000604046"/>
    </source>
</evidence>